<dbReference type="EC" id="2.1.1.72" evidence="1"/>
<keyword evidence="8" id="KW-1185">Reference proteome</keyword>
<evidence type="ECO:0000256" key="5">
    <source>
        <dbReference type="ARBA" id="ARBA00047942"/>
    </source>
</evidence>
<evidence type="ECO:0000256" key="3">
    <source>
        <dbReference type="ARBA" id="ARBA00022679"/>
    </source>
</evidence>
<evidence type="ECO:0000256" key="2">
    <source>
        <dbReference type="ARBA" id="ARBA00022603"/>
    </source>
</evidence>
<dbReference type="Gene3D" id="3.40.50.150">
    <property type="entry name" value="Vaccinia Virus protein VP39"/>
    <property type="match status" value="1"/>
</dbReference>
<dbReference type="PANTHER" id="PTHR33841">
    <property type="entry name" value="DNA METHYLTRANSFERASE YEEA-RELATED"/>
    <property type="match status" value="1"/>
</dbReference>
<dbReference type="Pfam" id="PF07669">
    <property type="entry name" value="Eco57I"/>
    <property type="match status" value="1"/>
</dbReference>
<dbReference type="PRINTS" id="PR00507">
    <property type="entry name" value="N12N6MTFRASE"/>
</dbReference>
<dbReference type="GO" id="GO:0009007">
    <property type="term" value="F:site-specific DNA-methyltransferase (adenine-specific) activity"/>
    <property type="evidence" value="ECO:0007669"/>
    <property type="project" value="UniProtKB-EC"/>
</dbReference>
<dbReference type="AlphaFoldDB" id="B3QY04"/>
<dbReference type="eggNOG" id="COG1002">
    <property type="taxonomic scope" value="Bacteria"/>
</dbReference>
<organism evidence="7 8">
    <name type="scientific">Chloroherpeton thalassium (strain ATCC 35110 / GB-78)</name>
    <dbReference type="NCBI Taxonomy" id="517418"/>
    <lineage>
        <taxon>Bacteria</taxon>
        <taxon>Pseudomonadati</taxon>
        <taxon>Chlorobiota</taxon>
        <taxon>Chlorobiia</taxon>
        <taxon>Chlorobiales</taxon>
        <taxon>Chloroherpetonaceae</taxon>
        <taxon>Chloroherpeton</taxon>
    </lineage>
</organism>
<dbReference type="RefSeq" id="WP_012499616.1">
    <property type="nucleotide sequence ID" value="NC_011026.1"/>
</dbReference>
<keyword evidence="2" id="KW-0489">Methyltransferase</keyword>
<dbReference type="InterPro" id="IPR029063">
    <property type="entry name" value="SAM-dependent_MTases_sf"/>
</dbReference>
<proteinExistence type="predicted"/>
<dbReference type="STRING" id="517418.Ctha_1068"/>
<dbReference type="GO" id="GO:0006304">
    <property type="term" value="P:DNA modification"/>
    <property type="evidence" value="ECO:0007669"/>
    <property type="project" value="InterPro"/>
</dbReference>
<accession>B3QY04</accession>
<name>B3QY04_CHLT3</name>
<dbReference type="OrthoDB" id="9814572at2"/>
<feature type="domain" description="Type II methyltransferase M.TaqI-like" evidence="6">
    <location>
        <begin position="402"/>
        <end position="660"/>
    </location>
</feature>
<comment type="catalytic activity">
    <reaction evidence="5">
        <text>a 2'-deoxyadenosine in DNA + S-adenosyl-L-methionine = an N(6)-methyl-2'-deoxyadenosine in DNA + S-adenosyl-L-homocysteine + H(+)</text>
        <dbReference type="Rhea" id="RHEA:15197"/>
        <dbReference type="Rhea" id="RHEA-COMP:12418"/>
        <dbReference type="Rhea" id="RHEA-COMP:12419"/>
        <dbReference type="ChEBI" id="CHEBI:15378"/>
        <dbReference type="ChEBI" id="CHEBI:57856"/>
        <dbReference type="ChEBI" id="CHEBI:59789"/>
        <dbReference type="ChEBI" id="CHEBI:90615"/>
        <dbReference type="ChEBI" id="CHEBI:90616"/>
        <dbReference type="EC" id="2.1.1.72"/>
    </reaction>
</comment>
<gene>
    <name evidence="7" type="ordered locus">Ctha_1068</name>
</gene>
<dbReference type="InterPro" id="IPR002052">
    <property type="entry name" value="DNA_methylase_N6_adenine_CS"/>
</dbReference>
<dbReference type="SUPFAM" id="SSF53335">
    <property type="entry name" value="S-adenosyl-L-methionine-dependent methyltransferases"/>
    <property type="match status" value="1"/>
</dbReference>
<dbReference type="GO" id="GO:0004519">
    <property type="term" value="F:endonuclease activity"/>
    <property type="evidence" value="ECO:0007669"/>
    <property type="project" value="UniProtKB-KW"/>
</dbReference>
<sequence length="1067" mass="121305">MHFSPELIGDYFQGIRHANTESAKKEHFIRFITQLFQDDPDAQHIIGQMTLGAEKTIFNIPLRHRLKTGKADTQYNRVIIEWEKDLRRTGAHAEDQLKEYLAGNLGAGSEDDFTLISTDGAEWRIYNRITRTLLLGNLRVAAEDIELKKTDSFVLAEENFAEFPLFLDRYLFKSQPERPTLASIVIDFGADSGLFSRAMKTMKAYLPDISQKSDVQTAYNEWRRFLSLAYGNFRDSDDIFFIHTYLSAFAKLLAFTVISPQKLPDTNALQTVLNGKAFHEHNILRFVEDDFFHWIATDTHFSALKSMFRDITEKLADYDFSDVREDILKGVYQELIDIETRHALGEYYTPDWLCELVLEDLPIREDSKILDPACGSGSFLRAAVQRLRNQFPHLSADQLTAQVQGIDVHPLSVQIAKTTLLVSLGKSIRKAGKPVALNVFLANTLLLPEGTTELFGQNYHVMVDSRKYKLMKDVFEKHSLFDSAVRFSDDLALRTQGQAELRHEIFSKSFVGKLGNEARLHADDFYGIYKALKTAKEEGRDSIWAFILLNLYKPFFLKGQFDIVVGNPPWLTYSDVSNAEYQNELSTLASRYGLATSTANMPHLELAAIFLAHSTGYFMKPGAQLAFVMPRSFLSADQHESTRSGKAKGFRLSQVWDLSNVSPLFNVPAAVLFAESLPEHLNADDKSHERAIPETGIAGKVISGKFETPNCHLAEVESALQLRETRWHYARLSTAKHSPSALTQEKITASGKQSFYATHFKNGATIYPRPFFFIDVAQHIEGDLTDYELLFVKSSKFQEAKAPWKQLSLEGHVQTKFLFRTALARNIVPFGLINPLLVLLPIEIESVEVGETKTRRIALRNERELLESGLLETSNWFKQAEEDWEKHKTERNKTISIYDYLNWQKKLTDQNLNTRHLILYTASAKDASAVVIDRTHFDFEFIIDCKTFWFATDNPDEAAYLASYLNSGYANQAIKAFQSRGLFGERHIHKKILELPLPKYDAGNNAHQELAAQGNACAAEVHEVILKNYLNADLSPNALGRVRKTIRQNLQLRFQEIDGLVEKILKG</sequence>
<dbReference type="GO" id="GO:0032259">
    <property type="term" value="P:methylation"/>
    <property type="evidence" value="ECO:0007669"/>
    <property type="project" value="UniProtKB-KW"/>
</dbReference>
<keyword evidence="7" id="KW-0540">Nuclease</keyword>
<evidence type="ECO:0000256" key="4">
    <source>
        <dbReference type="ARBA" id="ARBA00022691"/>
    </source>
</evidence>
<protein>
    <recommendedName>
        <fullName evidence="1">site-specific DNA-methyltransferase (adenine-specific)</fullName>
        <ecNumber evidence="1">2.1.1.72</ecNumber>
    </recommendedName>
</protein>
<dbReference type="eggNOG" id="COG0827">
    <property type="taxonomic scope" value="Bacteria"/>
</dbReference>
<dbReference type="PROSITE" id="PS00092">
    <property type="entry name" value="N6_MTASE"/>
    <property type="match status" value="1"/>
</dbReference>
<dbReference type="EMBL" id="CP001100">
    <property type="protein sequence ID" value="ACF13532.1"/>
    <property type="molecule type" value="Genomic_DNA"/>
</dbReference>
<keyword evidence="4" id="KW-0949">S-adenosyl-L-methionine</keyword>
<dbReference type="REBASE" id="18454">
    <property type="entry name" value="CthGBORF1068P"/>
</dbReference>
<keyword evidence="3" id="KW-0808">Transferase</keyword>
<dbReference type="GO" id="GO:0003676">
    <property type="term" value="F:nucleic acid binding"/>
    <property type="evidence" value="ECO:0007669"/>
    <property type="project" value="InterPro"/>
</dbReference>
<dbReference type="InterPro" id="IPR050953">
    <property type="entry name" value="N4_N6_ade-DNA_methylase"/>
</dbReference>
<dbReference type="Proteomes" id="UP000001208">
    <property type="component" value="Chromosome"/>
</dbReference>
<dbReference type="KEGG" id="cts:Ctha_1068"/>
<dbReference type="HOGENOM" id="CLU_009149_1_0_10"/>
<reference evidence="7 8" key="1">
    <citation type="submission" date="2008-06" db="EMBL/GenBank/DDBJ databases">
        <title>Complete sequence of Chloroherpeton thalassium ATCC 35110.</title>
        <authorList>
            <consortium name="US DOE Joint Genome Institute"/>
            <person name="Lucas S."/>
            <person name="Copeland A."/>
            <person name="Lapidus A."/>
            <person name="Glavina del Rio T."/>
            <person name="Dalin E."/>
            <person name="Tice H."/>
            <person name="Bruce D."/>
            <person name="Goodwin L."/>
            <person name="Pitluck S."/>
            <person name="Schmutz J."/>
            <person name="Larimer F."/>
            <person name="Land M."/>
            <person name="Hauser L."/>
            <person name="Kyrpides N."/>
            <person name="Mikhailova N."/>
            <person name="Liu Z."/>
            <person name="Li T."/>
            <person name="Zhao F."/>
            <person name="Overmann J."/>
            <person name="Bryant D.A."/>
            <person name="Richardson P."/>
        </authorList>
    </citation>
    <scope>NUCLEOTIDE SEQUENCE [LARGE SCALE GENOMIC DNA]</scope>
    <source>
        <strain evidence="8">ATCC 35110 / GB-78</strain>
    </source>
</reference>
<evidence type="ECO:0000313" key="7">
    <source>
        <dbReference type="EMBL" id="ACF13532.1"/>
    </source>
</evidence>
<keyword evidence="7" id="KW-0255">Endonuclease</keyword>
<evidence type="ECO:0000313" key="8">
    <source>
        <dbReference type="Proteomes" id="UP000001208"/>
    </source>
</evidence>
<evidence type="ECO:0000256" key="1">
    <source>
        <dbReference type="ARBA" id="ARBA00011900"/>
    </source>
</evidence>
<dbReference type="InterPro" id="IPR011639">
    <property type="entry name" value="MethylTrfase_TaqI-like_dom"/>
</dbReference>
<keyword evidence="7" id="KW-0378">Hydrolase</keyword>
<evidence type="ECO:0000259" key="6">
    <source>
        <dbReference type="Pfam" id="PF07669"/>
    </source>
</evidence>
<dbReference type="PANTHER" id="PTHR33841:SF4">
    <property type="entry name" value="RESTRICTION MODIFICATION SYSTEM DNA SPECIFICITY DOMAIN"/>
    <property type="match status" value="1"/>
</dbReference>